<dbReference type="SMART" id="SM00647">
    <property type="entry name" value="IBR"/>
    <property type="match status" value="2"/>
</dbReference>
<dbReference type="GO" id="GO:0061630">
    <property type="term" value="F:ubiquitin protein ligase activity"/>
    <property type="evidence" value="ECO:0000318"/>
    <property type="project" value="GO_Central"/>
</dbReference>
<dbReference type="GO" id="GO:0031624">
    <property type="term" value="F:ubiquitin conjugating enzyme binding"/>
    <property type="evidence" value="ECO:0000318"/>
    <property type="project" value="GO_Central"/>
</dbReference>
<evidence type="ECO:0000256" key="1">
    <source>
        <dbReference type="ARBA" id="ARBA00004906"/>
    </source>
</evidence>
<proteinExistence type="predicted"/>
<dbReference type="FunFam" id="3.30.40.10:FF:000893">
    <property type="entry name" value="RBR-type E3 ubiquitin transferase"/>
    <property type="match status" value="1"/>
</dbReference>
<dbReference type="InterPro" id="IPR044066">
    <property type="entry name" value="TRIAD_supradom"/>
</dbReference>
<dbReference type="Proteomes" id="UP000000600">
    <property type="component" value="Unassembled WGS sequence"/>
</dbReference>
<dbReference type="CDD" id="cd22584">
    <property type="entry name" value="Rcat_RBR_unk"/>
    <property type="match status" value="1"/>
</dbReference>
<dbReference type="PANTHER" id="PTHR22770">
    <property type="entry name" value="UBIQUITIN CONJUGATING ENZYME 7 INTERACTING PROTEIN-RELATED"/>
    <property type="match status" value="1"/>
</dbReference>
<dbReference type="FunFam" id="1.20.120.1750:FF:000112">
    <property type="entry name" value="RBR-type E3 ubiquitin transferase"/>
    <property type="match status" value="1"/>
</dbReference>
<dbReference type="HOGENOM" id="CLU_693487_0_0_1"/>
<evidence type="ECO:0000313" key="12">
    <source>
        <dbReference type="Proteomes" id="UP000000600"/>
    </source>
</evidence>
<dbReference type="PROSITE" id="PS51873">
    <property type="entry name" value="TRIAD"/>
    <property type="match status" value="1"/>
</dbReference>
<dbReference type="PROSITE" id="PS50089">
    <property type="entry name" value="ZF_RING_2"/>
    <property type="match status" value="1"/>
</dbReference>
<feature type="domain" description="RING-type" evidence="9">
    <location>
        <begin position="190"/>
        <end position="234"/>
    </location>
</feature>
<sequence length="398" mass="46923">MLEIRDVAKQITSKLTQKFTLVDQSQLNLVLDSFVLGFLQGGSLEKNIFQQHLDILVSLKAFKDCEIINQQRLYKLYSDSLKETKNVMLKYQIQLLIFYKEVQNEIFEKLENNQNVIFESQWEIIQKPSAKPLNNVQQQTVFAIYQKFRQENEDQQKSLEYTIEQIQDNYRLKMEQQKLENQLNYQEIECKICLQNIPFIEMVLLHCSHYFHQSCLKLHCITQLQQKSIPIQCPSGCKKIIILRDIETVLDKPELQEFQILSLRAYFSSKKEYSCCPTADCAYFFIPDDNPHFDCPVCNKSYCLECKIEYHNGFSCQEYRDKQMTQSNEVKFQSFVKEANYKQCPKCKVWIEKSQGCAHMKCKCNFQFCYNCGGEYKKCKCKNNTIFSAIINIFSGNS</sequence>
<evidence type="ECO:0000313" key="11">
    <source>
        <dbReference type="EMBL" id="CAK90086.1"/>
    </source>
</evidence>
<dbReference type="EMBL" id="CT868658">
    <property type="protein sequence ID" value="CAK90086.1"/>
    <property type="molecule type" value="Genomic_DNA"/>
</dbReference>
<evidence type="ECO:0008006" key="13">
    <source>
        <dbReference type="Google" id="ProtNLM"/>
    </source>
</evidence>
<dbReference type="AlphaFoldDB" id="A0E469"/>
<dbReference type="eggNOG" id="KOG1812">
    <property type="taxonomic scope" value="Eukaryota"/>
</dbReference>
<evidence type="ECO:0000256" key="2">
    <source>
        <dbReference type="ARBA" id="ARBA00022679"/>
    </source>
</evidence>
<keyword evidence="7" id="KW-0862">Zinc</keyword>
<protein>
    <recommendedName>
        <fullName evidence="13">RING-type domain-containing protein</fullName>
    </recommendedName>
</protein>
<dbReference type="InterPro" id="IPR051628">
    <property type="entry name" value="LUBAC_E3_Ligases"/>
</dbReference>
<dbReference type="InParanoid" id="A0E469"/>
<dbReference type="GeneID" id="5043269"/>
<dbReference type="GO" id="GO:0005737">
    <property type="term" value="C:cytoplasm"/>
    <property type="evidence" value="ECO:0000318"/>
    <property type="project" value="GO_Central"/>
</dbReference>
<accession>A0E469</accession>
<dbReference type="InterPro" id="IPR013083">
    <property type="entry name" value="Znf_RING/FYVE/PHD"/>
</dbReference>
<evidence type="ECO:0000259" key="10">
    <source>
        <dbReference type="PROSITE" id="PS51873"/>
    </source>
</evidence>
<keyword evidence="6" id="KW-0833">Ubl conjugation pathway</keyword>
<dbReference type="InterPro" id="IPR002867">
    <property type="entry name" value="IBR_dom"/>
</dbReference>
<dbReference type="GO" id="GO:0008270">
    <property type="term" value="F:zinc ion binding"/>
    <property type="evidence" value="ECO:0007669"/>
    <property type="project" value="UniProtKB-KW"/>
</dbReference>
<dbReference type="InterPro" id="IPR001841">
    <property type="entry name" value="Znf_RING"/>
</dbReference>
<keyword evidence="2" id="KW-0808">Transferase</keyword>
<evidence type="ECO:0000256" key="5">
    <source>
        <dbReference type="ARBA" id="ARBA00022771"/>
    </source>
</evidence>
<dbReference type="PANTHER" id="PTHR22770:SF13">
    <property type="entry name" value="RING-TYPE DOMAIN-CONTAINING PROTEIN"/>
    <property type="match status" value="1"/>
</dbReference>
<dbReference type="RefSeq" id="XP_001457483.1">
    <property type="nucleotide sequence ID" value="XM_001457446.2"/>
</dbReference>
<dbReference type="KEGG" id="ptm:GSPATT00023260001"/>
<dbReference type="SUPFAM" id="SSF57850">
    <property type="entry name" value="RING/U-box"/>
    <property type="match status" value="3"/>
</dbReference>
<evidence type="ECO:0000256" key="4">
    <source>
        <dbReference type="ARBA" id="ARBA00022737"/>
    </source>
</evidence>
<feature type="domain" description="RING-type" evidence="10">
    <location>
        <begin position="186"/>
        <end position="393"/>
    </location>
</feature>
<keyword evidence="4" id="KW-0677">Repeat</keyword>
<name>A0E469_PARTE</name>
<dbReference type="Pfam" id="PF01485">
    <property type="entry name" value="IBR"/>
    <property type="match status" value="2"/>
</dbReference>
<evidence type="ECO:0000256" key="3">
    <source>
        <dbReference type="ARBA" id="ARBA00022723"/>
    </source>
</evidence>
<dbReference type="Gene3D" id="3.30.40.10">
    <property type="entry name" value="Zinc/RING finger domain, C3HC4 (zinc finger)"/>
    <property type="match status" value="1"/>
</dbReference>
<dbReference type="CDD" id="cd20335">
    <property type="entry name" value="BRcat_RBR"/>
    <property type="match status" value="1"/>
</dbReference>
<evidence type="ECO:0000256" key="8">
    <source>
        <dbReference type="PROSITE-ProRule" id="PRU00175"/>
    </source>
</evidence>
<dbReference type="STRING" id="5888.A0E469"/>
<dbReference type="OrthoDB" id="10009520at2759"/>
<dbReference type="OMA" id="PTADCAY"/>
<dbReference type="GO" id="GO:0000151">
    <property type="term" value="C:ubiquitin ligase complex"/>
    <property type="evidence" value="ECO:0000318"/>
    <property type="project" value="GO_Central"/>
</dbReference>
<dbReference type="Gene3D" id="1.20.120.1750">
    <property type="match status" value="1"/>
</dbReference>
<evidence type="ECO:0000256" key="7">
    <source>
        <dbReference type="ARBA" id="ARBA00022833"/>
    </source>
</evidence>
<keyword evidence="12" id="KW-1185">Reference proteome</keyword>
<gene>
    <name evidence="11" type="ORF">GSPATT00023260001</name>
</gene>
<dbReference type="GO" id="GO:0006511">
    <property type="term" value="P:ubiquitin-dependent protein catabolic process"/>
    <property type="evidence" value="ECO:0000318"/>
    <property type="project" value="GO_Central"/>
</dbReference>
<organism evidence="11 12">
    <name type="scientific">Paramecium tetraurelia</name>
    <dbReference type="NCBI Taxonomy" id="5888"/>
    <lineage>
        <taxon>Eukaryota</taxon>
        <taxon>Sar</taxon>
        <taxon>Alveolata</taxon>
        <taxon>Ciliophora</taxon>
        <taxon>Intramacronucleata</taxon>
        <taxon>Oligohymenophorea</taxon>
        <taxon>Peniculida</taxon>
        <taxon>Parameciidae</taxon>
        <taxon>Paramecium</taxon>
    </lineage>
</organism>
<evidence type="ECO:0000256" key="6">
    <source>
        <dbReference type="ARBA" id="ARBA00022786"/>
    </source>
</evidence>
<evidence type="ECO:0000259" key="9">
    <source>
        <dbReference type="PROSITE" id="PS50089"/>
    </source>
</evidence>
<keyword evidence="3" id="KW-0479">Metal-binding</keyword>
<reference evidence="11 12" key="1">
    <citation type="journal article" date="2006" name="Nature">
        <title>Global trends of whole-genome duplications revealed by the ciliate Paramecium tetraurelia.</title>
        <authorList>
            <consortium name="Genoscope"/>
            <person name="Aury J.-M."/>
            <person name="Jaillon O."/>
            <person name="Duret L."/>
            <person name="Noel B."/>
            <person name="Jubin C."/>
            <person name="Porcel B.M."/>
            <person name="Segurens B."/>
            <person name="Daubin V."/>
            <person name="Anthouard V."/>
            <person name="Aiach N."/>
            <person name="Arnaiz O."/>
            <person name="Billaut A."/>
            <person name="Beisson J."/>
            <person name="Blanc I."/>
            <person name="Bouhouche K."/>
            <person name="Camara F."/>
            <person name="Duharcourt S."/>
            <person name="Guigo R."/>
            <person name="Gogendeau D."/>
            <person name="Katinka M."/>
            <person name="Keller A.-M."/>
            <person name="Kissmehl R."/>
            <person name="Klotz C."/>
            <person name="Koll F."/>
            <person name="Le Moue A."/>
            <person name="Lepere C."/>
            <person name="Malinsky S."/>
            <person name="Nowacki M."/>
            <person name="Nowak J.K."/>
            <person name="Plattner H."/>
            <person name="Poulain J."/>
            <person name="Ruiz F."/>
            <person name="Serrano V."/>
            <person name="Zagulski M."/>
            <person name="Dessen P."/>
            <person name="Betermier M."/>
            <person name="Weissenbach J."/>
            <person name="Scarpelli C."/>
            <person name="Schachter V."/>
            <person name="Sperling L."/>
            <person name="Meyer E."/>
            <person name="Cohen J."/>
            <person name="Wincker P."/>
        </authorList>
    </citation>
    <scope>NUCLEOTIDE SEQUENCE [LARGE SCALE GENOMIC DNA]</scope>
    <source>
        <strain evidence="11 12">Stock d4-2</strain>
    </source>
</reference>
<keyword evidence="5 8" id="KW-0863">Zinc-finger</keyword>
<comment type="pathway">
    <text evidence="1">Protein modification; protein ubiquitination.</text>
</comment>